<keyword evidence="1" id="KW-0175">Coiled coil</keyword>
<dbReference type="EMBL" id="KV454540">
    <property type="protein sequence ID" value="ODV68294.1"/>
    <property type="molecule type" value="Genomic_DNA"/>
</dbReference>
<protein>
    <recommendedName>
        <fullName evidence="4">BZIP domain-containing protein</fullName>
    </recommendedName>
</protein>
<sequence>LIQMKAGTKTAKNEASDVDEEDTIMYKGRRISRDERLRQMRESQKNLRNRRNQEIEDLKLENQRLKQVIKDLENSRKIVSDTNSTQGFLQNELMESILENDIPEHFQFLLKYGPERASEIFVSSHHCFFQLFADKTLEFVGKSYHEGYPLITNDGLFQISPVFNENETFFKNYIGELIEFQRKKEFPKKWLKGEKCLSKGVLSPIGILRYLLEYVDLKTVNTDILISCIVTRAFASEYGPAIKVHMLSQCVEDSINVEFDHFFLTDEIN</sequence>
<dbReference type="OrthoDB" id="4026361at2759"/>
<dbReference type="Proteomes" id="UP000095085">
    <property type="component" value="Unassembled WGS sequence"/>
</dbReference>
<dbReference type="GeneID" id="30993073"/>
<feature type="non-terminal residue" evidence="2">
    <location>
        <position position="1"/>
    </location>
</feature>
<evidence type="ECO:0000256" key="1">
    <source>
        <dbReference type="SAM" id="Coils"/>
    </source>
</evidence>
<feature type="coiled-coil region" evidence="1">
    <location>
        <begin position="37"/>
        <end position="82"/>
    </location>
</feature>
<reference evidence="3" key="1">
    <citation type="submission" date="2016-05" db="EMBL/GenBank/DDBJ databases">
        <title>Comparative genomics of biotechnologically important yeasts.</title>
        <authorList>
            <consortium name="DOE Joint Genome Institute"/>
            <person name="Riley R."/>
            <person name="Haridas S."/>
            <person name="Wolfe K.H."/>
            <person name="Lopes M.R."/>
            <person name="Hittinger C.T."/>
            <person name="Goker M."/>
            <person name="Salamov A."/>
            <person name="Wisecaver J."/>
            <person name="Long T.M."/>
            <person name="Aerts A.L."/>
            <person name="Barry K."/>
            <person name="Choi C."/>
            <person name="Clum A."/>
            <person name="Coughlan A.Y."/>
            <person name="Deshpande S."/>
            <person name="Douglass A.P."/>
            <person name="Hanson S.J."/>
            <person name="Klenk H.-P."/>
            <person name="Labutti K."/>
            <person name="Lapidus A."/>
            <person name="Lindquist E."/>
            <person name="Lipzen A."/>
            <person name="Meier-Kolthoff J.P."/>
            <person name="Ohm R.A."/>
            <person name="Otillar R.P."/>
            <person name="Pangilinan J."/>
            <person name="Peng Y."/>
            <person name="Rokas A."/>
            <person name="Rosa C.A."/>
            <person name="Scheuner C."/>
            <person name="Sibirny A.A."/>
            <person name="Slot J.C."/>
            <person name="Stielow J.B."/>
            <person name="Sun H."/>
            <person name="Kurtzman C.P."/>
            <person name="Blackwell M."/>
            <person name="Grigoriev I.V."/>
            <person name="Jeffries T.W."/>
        </authorList>
    </citation>
    <scope>NUCLEOTIDE SEQUENCE [LARGE SCALE GENOMIC DNA]</scope>
    <source>
        <strain evidence="3">NRRL Y-1933</strain>
    </source>
</reference>
<name>A0A1E4RM02_9ASCO</name>
<evidence type="ECO:0000313" key="3">
    <source>
        <dbReference type="Proteomes" id="UP000095085"/>
    </source>
</evidence>
<evidence type="ECO:0000313" key="2">
    <source>
        <dbReference type="EMBL" id="ODV68294.1"/>
    </source>
</evidence>
<keyword evidence="3" id="KW-1185">Reference proteome</keyword>
<accession>A0A1E4RM02</accession>
<proteinExistence type="predicted"/>
<organism evidence="2 3">
    <name type="scientific">Hyphopichia burtonii NRRL Y-1933</name>
    <dbReference type="NCBI Taxonomy" id="984485"/>
    <lineage>
        <taxon>Eukaryota</taxon>
        <taxon>Fungi</taxon>
        <taxon>Dikarya</taxon>
        <taxon>Ascomycota</taxon>
        <taxon>Saccharomycotina</taxon>
        <taxon>Pichiomycetes</taxon>
        <taxon>Debaryomycetaceae</taxon>
        <taxon>Hyphopichia</taxon>
    </lineage>
</organism>
<gene>
    <name evidence="2" type="ORF">HYPBUDRAFT_107101</name>
</gene>
<evidence type="ECO:0008006" key="4">
    <source>
        <dbReference type="Google" id="ProtNLM"/>
    </source>
</evidence>
<dbReference type="CDD" id="cd14686">
    <property type="entry name" value="bZIP"/>
    <property type="match status" value="1"/>
</dbReference>
<dbReference type="AlphaFoldDB" id="A0A1E4RM02"/>
<dbReference type="RefSeq" id="XP_020077361.1">
    <property type="nucleotide sequence ID" value="XM_020218523.1"/>
</dbReference>